<reference evidence="1 2" key="1">
    <citation type="submission" date="2018-08" db="EMBL/GenBank/DDBJ databases">
        <title>A genome reference for cultivated species of the human gut microbiota.</title>
        <authorList>
            <person name="Zou Y."/>
            <person name="Xue W."/>
            <person name="Luo G."/>
        </authorList>
    </citation>
    <scope>NUCLEOTIDE SEQUENCE [LARGE SCALE GENOMIC DNA]</scope>
    <source>
        <strain evidence="1 2">AM36-9BH</strain>
    </source>
</reference>
<gene>
    <name evidence="1" type="ORF">DW853_15965</name>
</gene>
<sequence length="333" mass="38429">MQKYKSISSLWNVMLKEQATGLVKRLLPSNTPIKVFATYRHSDEVCGIAFSYSENLKVSIDSFLNLKELYVQLYLDAAYKSNKLLIIQLSSEINKDIFAYLCDSLIESIENCETESKAIKVVINRLEKWKSMFAKGASDGLSVIEQQGLYGELIYLQKLILRDCFSYVDALKLWVGTDKASRDFQGNGWAVEVKTISVNNSDQITINGERQLDETLLNKLYLYHLSIEFSCMNGQTLNDIVDQIRHLLSEDLVALNIYNAKLMEAGYFDLHRELYKDRCYKIRKENIYKIDESFPRIKESELRDGVSNTIYSINVSTCSEYMVSENEHFYSIK</sequence>
<evidence type="ECO:0000313" key="2">
    <source>
        <dbReference type="Proteomes" id="UP000285305"/>
    </source>
</evidence>
<accession>A0A413ZLI0</accession>
<dbReference type="RefSeq" id="WP_117899828.1">
    <property type="nucleotide sequence ID" value="NZ_CAXTGL010000087.1"/>
</dbReference>
<dbReference type="Pfam" id="PF14390">
    <property type="entry name" value="DUF4420"/>
    <property type="match status" value="1"/>
</dbReference>
<evidence type="ECO:0000313" key="1">
    <source>
        <dbReference type="EMBL" id="RHC25580.1"/>
    </source>
</evidence>
<name>A0A413ZLI0_BACSE</name>
<dbReference type="InterPro" id="IPR025534">
    <property type="entry name" value="DUF4420"/>
</dbReference>
<dbReference type="Proteomes" id="UP000285305">
    <property type="component" value="Unassembled WGS sequence"/>
</dbReference>
<dbReference type="EMBL" id="QSHQ01000050">
    <property type="protein sequence ID" value="RHC25580.1"/>
    <property type="molecule type" value="Genomic_DNA"/>
</dbReference>
<comment type="caution">
    <text evidence="1">The sequence shown here is derived from an EMBL/GenBank/DDBJ whole genome shotgun (WGS) entry which is preliminary data.</text>
</comment>
<proteinExistence type="predicted"/>
<dbReference type="AlphaFoldDB" id="A0A413ZLI0"/>
<organism evidence="1 2">
    <name type="scientific">Bacteroides stercoris</name>
    <dbReference type="NCBI Taxonomy" id="46506"/>
    <lineage>
        <taxon>Bacteria</taxon>
        <taxon>Pseudomonadati</taxon>
        <taxon>Bacteroidota</taxon>
        <taxon>Bacteroidia</taxon>
        <taxon>Bacteroidales</taxon>
        <taxon>Bacteroidaceae</taxon>
        <taxon>Bacteroides</taxon>
    </lineage>
</organism>
<protein>
    <submittedName>
        <fullName evidence="1">PD-(D/E)XK motif protein</fullName>
    </submittedName>
</protein>